<dbReference type="InterPro" id="IPR029057">
    <property type="entry name" value="PRTase-like"/>
</dbReference>
<dbReference type="Pfam" id="PF00156">
    <property type="entry name" value="Pribosyltran"/>
    <property type="match status" value="1"/>
</dbReference>
<comment type="caution">
    <text evidence="6">Lacks conserved residue(s) required for the propagation of feature annotation.</text>
</comment>
<feature type="binding site" evidence="6">
    <location>
        <position position="104"/>
    </location>
    <ligand>
        <name>5-phospho-alpha-D-ribose 1-diphosphate</name>
        <dbReference type="ChEBI" id="CHEBI:58017"/>
        <note>ligand shared between dimeric partners</note>
    </ligand>
</feature>
<dbReference type="NCBIfam" id="TIGR00336">
    <property type="entry name" value="pyrE"/>
    <property type="match status" value="1"/>
</dbReference>
<dbReference type="SUPFAM" id="SSF53271">
    <property type="entry name" value="PRTase-like"/>
    <property type="match status" value="1"/>
</dbReference>
<dbReference type="CDD" id="cd06223">
    <property type="entry name" value="PRTases_typeI"/>
    <property type="match status" value="1"/>
</dbReference>
<comment type="cofactor">
    <cofactor evidence="6">
        <name>Mg(2+)</name>
        <dbReference type="ChEBI" id="CHEBI:18420"/>
    </cofactor>
</comment>
<keyword evidence="5 6" id="KW-0665">Pyrimidine biosynthesis</keyword>
<dbReference type="GO" id="GO:0000287">
    <property type="term" value="F:magnesium ion binding"/>
    <property type="evidence" value="ECO:0007669"/>
    <property type="project" value="UniProtKB-UniRule"/>
</dbReference>
<accession>A0A518VDP9</accession>
<dbReference type="InterPro" id="IPR023031">
    <property type="entry name" value="OPRT"/>
</dbReference>
<dbReference type="Gene3D" id="3.40.50.2020">
    <property type="match status" value="1"/>
</dbReference>
<feature type="binding site" evidence="6">
    <location>
        <position position="102"/>
    </location>
    <ligand>
        <name>5-phospho-alpha-D-ribose 1-diphosphate</name>
        <dbReference type="ChEBI" id="CHEBI:58017"/>
        <note>ligand shared between dimeric partners</note>
    </ligand>
</feature>
<evidence type="ECO:0000256" key="1">
    <source>
        <dbReference type="ARBA" id="ARBA00004889"/>
    </source>
</evidence>
<comment type="similarity">
    <text evidence="6">Belongs to the purine/pyrimidine phosphoribosyltransferase family. PyrE subfamily.</text>
</comment>
<dbReference type="PANTHER" id="PTHR19278:SF9">
    <property type="entry name" value="URIDINE 5'-MONOPHOSPHATE SYNTHASE"/>
    <property type="match status" value="1"/>
</dbReference>
<comment type="subunit">
    <text evidence="6">Homodimer.</text>
</comment>
<dbReference type="InterPro" id="IPR000836">
    <property type="entry name" value="PRTase_dom"/>
</dbReference>
<feature type="domain" description="Phosphoribosyltransferase" evidence="7">
    <location>
        <begin position="68"/>
        <end position="154"/>
    </location>
</feature>
<evidence type="ECO:0000259" key="7">
    <source>
        <dbReference type="Pfam" id="PF00156"/>
    </source>
</evidence>
<comment type="function">
    <text evidence="6">Catalyzes the transfer of a ribosyl phosphate group from 5-phosphoribose 1-diphosphate to orotate, leading to the formation of orotidine monophosphate (OMP).</text>
</comment>
<comment type="pathway">
    <text evidence="1 6">Pyrimidine metabolism; UMP biosynthesis via de novo pathway; UMP from orotate: step 1/2.</text>
</comment>
<dbReference type="GO" id="GO:0004588">
    <property type="term" value="F:orotate phosphoribosyltransferase activity"/>
    <property type="evidence" value="ECO:0007669"/>
    <property type="project" value="UniProtKB-UniRule"/>
</dbReference>
<dbReference type="PANTHER" id="PTHR19278">
    <property type="entry name" value="OROTATE PHOSPHORIBOSYLTRANSFERASE"/>
    <property type="match status" value="1"/>
</dbReference>
<dbReference type="HAMAP" id="MF_01208">
    <property type="entry name" value="PyrE"/>
    <property type="match status" value="1"/>
</dbReference>
<dbReference type="OrthoDB" id="9802134at2"/>
<gene>
    <name evidence="6" type="primary">pyrE</name>
    <name evidence="8" type="ORF">EEL30_24235</name>
</gene>
<evidence type="ECO:0000256" key="3">
    <source>
        <dbReference type="ARBA" id="ARBA00022676"/>
    </source>
</evidence>
<keyword evidence="3 6" id="KW-0328">Glycosyltransferase</keyword>
<feature type="binding site" evidence="6">
    <location>
        <position position="128"/>
    </location>
    <ligand>
        <name>orotate</name>
        <dbReference type="ChEBI" id="CHEBI:30839"/>
    </ligand>
</feature>
<protein>
    <recommendedName>
        <fullName evidence="2 6">Orotate phosphoribosyltransferase</fullName>
        <shortName evidence="6">OPRT</shortName>
        <shortName evidence="6">OPRTase</shortName>
        <ecNumber evidence="2 6">2.4.2.10</ecNumber>
    </recommendedName>
</protein>
<organism evidence="8 9">
    <name type="scientific">Brevibacillus laterosporus</name>
    <name type="common">Bacillus laterosporus</name>
    <dbReference type="NCBI Taxonomy" id="1465"/>
    <lineage>
        <taxon>Bacteria</taxon>
        <taxon>Bacillati</taxon>
        <taxon>Bacillota</taxon>
        <taxon>Bacilli</taxon>
        <taxon>Bacillales</taxon>
        <taxon>Paenibacillaceae</taxon>
        <taxon>Brevibacillus</taxon>
    </lineage>
</organism>
<proteinExistence type="inferred from homology"/>
<name>A0A518VDP9_BRELA</name>
<dbReference type="GO" id="GO:0019856">
    <property type="term" value="P:pyrimidine nucleobase biosynthetic process"/>
    <property type="evidence" value="ECO:0007669"/>
    <property type="project" value="TreeGrafter"/>
</dbReference>
<dbReference type="Proteomes" id="UP000319432">
    <property type="component" value="Chromosome"/>
</dbReference>
<dbReference type="AlphaFoldDB" id="A0A518VDP9"/>
<feature type="binding site" description="in other chain" evidence="6">
    <location>
        <begin position="124"/>
        <end position="132"/>
    </location>
    <ligand>
        <name>5-phospho-alpha-D-ribose 1-diphosphate</name>
        <dbReference type="ChEBI" id="CHEBI:58017"/>
        <note>ligand shared between dimeric partners</note>
    </ligand>
</feature>
<evidence type="ECO:0000256" key="4">
    <source>
        <dbReference type="ARBA" id="ARBA00022679"/>
    </source>
</evidence>
<comment type="catalytic activity">
    <reaction evidence="6">
        <text>orotidine 5'-phosphate + diphosphate = orotate + 5-phospho-alpha-D-ribose 1-diphosphate</text>
        <dbReference type="Rhea" id="RHEA:10380"/>
        <dbReference type="ChEBI" id="CHEBI:30839"/>
        <dbReference type="ChEBI" id="CHEBI:33019"/>
        <dbReference type="ChEBI" id="CHEBI:57538"/>
        <dbReference type="ChEBI" id="CHEBI:58017"/>
        <dbReference type="EC" id="2.4.2.10"/>
    </reaction>
</comment>
<keyword evidence="4 6" id="KW-0808">Transferase</keyword>
<keyword evidence="9" id="KW-1185">Reference proteome</keyword>
<sequence>MSTTIAKRVAQHLLTIGAVHLRPEEPFTWTSGIKSPIYCDNRITMTYPEVRSYLADAFVQVIHERFPEVEVIAGTATAGIPHAAWIADRMGLPMIYVRDKAKGHGRQNQIEGRIAAGQKVVVIEDLISTGGSSIKAAKAVELEGAEVLGVVAIFSYQFADAEHAFAEANYPLHTLSNYTALLEQAKDNGTISAEQEKVLSRWKEKPHSFYTEQGIPFT</sequence>
<dbReference type="UniPathway" id="UPA00070">
    <property type="reaction ID" value="UER00119"/>
</dbReference>
<evidence type="ECO:0000256" key="2">
    <source>
        <dbReference type="ARBA" id="ARBA00011971"/>
    </source>
</evidence>
<dbReference type="EMBL" id="CP033464">
    <property type="protein sequence ID" value="QDX95125.1"/>
    <property type="molecule type" value="Genomic_DNA"/>
</dbReference>
<feature type="binding site" evidence="6">
    <location>
        <position position="98"/>
    </location>
    <ligand>
        <name>5-phospho-alpha-D-ribose 1-diphosphate</name>
        <dbReference type="ChEBI" id="CHEBI:58017"/>
        <note>ligand shared between dimeric partners</note>
    </ligand>
</feature>
<dbReference type="InterPro" id="IPR004467">
    <property type="entry name" value="Or_phspho_trans_dom"/>
</dbReference>
<keyword evidence="6" id="KW-0460">Magnesium</keyword>
<evidence type="ECO:0000313" key="8">
    <source>
        <dbReference type="EMBL" id="QDX95125.1"/>
    </source>
</evidence>
<evidence type="ECO:0000256" key="5">
    <source>
        <dbReference type="ARBA" id="ARBA00022975"/>
    </source>
</evidence>
<evidence type="ECO:0000313" key="9">
    <source>
        <dbReference type="Proteomes" id="UP000319432"/>
    </source>
</evidence>
<dbReference type="GO" id="GO:0044205">
    <property type="term" value="P:'de novo' UMP biosynthetic process"/>
    <property type="evidence" value="ECO:0007669"/>
    <property type="project" value="UniProtKB-UniRule"/>
</dbReference>
<reference evidence="8 9" key="1">
    <citation type="submission" date="2018-11" db="EMBL/GenBank/DDBJ databases">
        <title>Phylogenetic determinants of toxin gene distribution in genomes of Brevibacillus laterosporus.</title>
        <authorList>
            <person name="Glare T.R."/>
            <person name="Durrant A."/>
            <person name="Berry C."/>
            <person name="Palma L."/>
            <person name="Ormskirk M."/>
            <person name="Cox M.O."/>
        </authorList>
    </citation>
    <scope>NUCLEOTIDE SEQUENCE [LARGE SCALE GENOMIC DNA]</scope>
    <source>
        <strain evidence="8 9">1821L</strain>
    </source>
</reference>
<evidence type="ECO:0000256" key="6">
    <source>
        <dbReference type="HAMAP-Rule" id="MF_01208"/>
    </source>
</evidence>
<dbReference type="EC" id="2.4.2.10" evidence="2 6"/>